<gene>
    <name evidence="2" type="ORF">G5I_04138</name>
</gene>
<protein>
    <submittedName>
        <fullName evidence="2">Uncharacterized protein</fullName>
    </submittedName>
</protein>
<evidence type="ECO:0000313" key="2">
    <source>
        <dbReference type="EMBL" id="EGI67288.1"/>
    </source>
</evidence>
<name>F4WET9_ACREC</name>
<dbReference type="Proteomes" id="UP000007755">
    <property type="component" value="Unassembled WGS sequence"/>
</dbReference>
<dbReference type="InParanoid" id="F4WET9"/>
<sequence>MGGEESVAGVHRDEVFIKDGVRAYIKVVIPSGLIGIYDFSRSLSGPFFQFCQTLSEGSSLADANHSRDVEPKKKNRGVCRT</sequence>
<keyword evidence="3" id="KW-1185">Reference proteome</keyword>
<reference evidence="2" key="1">
    <citation type="submission" date="2011-02" db="EMBL/GenBank/DDBJ databases">
        <title>The genome of the leaf-cutting ant Acromyrmex echinatior suggests key adaptations to social evolution and fungus farming.</title>
        <authorList>
            <person name="Nygaard S."/>
            <person name="Zhang G."/>
        </authorList>
    </citation>
    <scope>NUCLEOTIDE SEQUENCE</scope>
</reference>
<accession>F4WET9</accession>
<dbReference type="AlphaFoldDB" id="F4WET9"/>
<dbReference type="EMBL" id="GL888109">
    <property type="protein sequence ID" value="EGI67288.1"/>
    <property type="molecule type" value="Genomic_DNA"/>
</dbReference>
<evidence type="ECO:0000313" key="3">
    <source>
        <dbReference type="Proteomes" id="UP000007755"/>
    </source>
</evidence>
<proteinExistence type="predicted"/>
<organism evidence="3">
    <name type="scientific">Acromyrmex echinatior</name>
    <name type="common">Panamanian leafcutter ant</name>
    <name type="synonym">Acromyrmex octospinosus echinatior</name>
    <dbReference type="NCBI Taxonomy" id="103372"/>
    <lineage>
        <taxon>Eukaryota</taxon>
        <taxon>Metazoa</taxon>
        <taxon>Ecdysozoa</taxon>
        <taxon>Arthropoda</taxon>
        <taxon>Hexapoda</taxon>
        <taxon>Insecta</taxon>
        <taxon>Pterygota</taxon>
        <taxon>Neoptera</taxon>
        <taxon>Endopterygota</taxon>
        <taxon>Hymenoptera</taxon>
        <taxon>Apocrita</taxon>
        <taxon>Aculeata</taxon>
        <taxon>Formicoidea</taxon>
        <taxon>Formicidae</taxon>
        <taxon>Myrmicinae</taxon>
        <taxon>Acromyrmex</taxon>
    </lineage>
</organism>
<evidence type="ECO:0000256" key="1">
    <source>
        <dbReference type="SAM" id="MobiDB-lite"/>
    </source>
</evidence>
<feature type="region of interest" description="Disordered" evidence="1">
    <location>
        <begin position="58"/>
        <end position="81"/>
    </location>
</feature>